<reference evidence="6" key="1">
    <citation type="journal article" date="2023" name="Commun. Biol.">
        <title>Genome analysis of Parmales, the sister group of diatoms, reveals the evolutionary specialization of diatoms from phago-mixotrophs to photoautotrophs.</title>
        <authorList>
            <person name="Ban H."/>
            <person name="Sato S."/>
            <person name="Yoshikawa S."/>
            <person name="Yamada K."/>
            <person name="Nakamura Y."/>
            <person name="Ichinomiya M."/>
            <person name="Sato N."/>
            <person name="Blanc-Mathieu R."/>
            <person name="Endo H."/>
            <person name="Kuwata A."/>
            <person name="Ogata H."/>
        </authorList>
    </citation>
    <scope>NUCLEOTIDE SEQUENCE [LARGE SCALE GENOMIC DNA]</scope>
</reference>
<organism evidence="5 6">
    <name type="scientific">Triparma columacea</name>
    <dbReference type="NCBI Taxonomy" id="722753"/>
    <lineage>
        <taxon>Eukaryota</taxon>
        <taxon>Sar</taxon>
        <taxon>Stramenopiles</taxon>
        <taxon>Ochrophyta</taxon>
        <taxon>Bolidophyceae</taxon>
        <taxon>Parmales</taxon>
        <taxon>Triparmaceae</taxon>
        <taxon>Triparma</taxon>
    </lineage>
</organism>
<protein>
    <recommendedName>
        <fullName evidence="4">Threonyl/alanyl tRNA synthetase SAD domain-containing protein</fullName>
    </recommendedName>
</protein>
<dbReference type="PANTHER" id="PTHR43462">
    <property type="entry name" value="ALANYL-TRNA EDITING PROTEIN"/>
    <property type="match status" value="1"/>
</dbReference>
<comment type="cofactor">
    <cofactor evidence="1">
        <name>Zn(2+)</name>
        <dbReference type="ChEBI" id="CHEBI:29105"/>
    </cofactor>
</comment>
<proteinExistence type="inferred from homology"/>
<accession>A0A9W7L1A5</accession>
<dbReference type="InterPro" id="IPR018163">
    <property type="entry name" value="Thr/Ala-tRNA-synth_IIc_edit"/>
</dbReference>
<dbReference type="GO" id="GO:0005524">
    <property type="term" value="F:ATP binding"/>
    <property type="evidence" value="ECO:0007669"/>
    <property type="project" value="InterPro"/>
</dbReference>
<evidence type="ECO:0000256" key="2">
    <source>
        <dbReference type="ARBA" id="ARBA00004229"/>
    </source>
</evidence>
<dbReference type="SMART" id="SM00863">
    <property type="entry name" value="tRNA_SAD"/>
    <property type="match status" value="1"/>
</dbReference>
<dbReference type="Gene3D" id="3.30.980.10">
    <property type="entry name" value="Threonyl-trna Synthetase, Chain A, domain 2"/>
    <property type="match status" value="1"/>
</dbReference>
<dbReference type="OrthoDB" id="288942at2759"/>
<keyword evidence="6" id="KW-1185">Reference proteome</keyword>
<dbReference type="GO" id="GO:0043039">
    <property type="term" value="P:tRNA aminoacylation"/>
    <property type="evidence" value="ECO:0007669"/>
    <property type="project" value="InterPro"/>
</dbReference>
<dbReference type="AlphaFoldDB" id="A0A9W7L1A5"/>
<name>A0A9W7L1A5_9STRA</name>
<evidence type="ECO:0000313" key="6">
    <source>
        <dbReference type="Proteomes" id="UP001165065"/>
    </source>
</evidence>
<feature type="domain" description="Threonyl/alanyl tRNA synthetase SAD" evidence="4">
    <location>
        <begin position="235"/>
        <end position="276"/>
    </location>
</feature>
<dbReference type="InterPro" id="IPR051335">
    <property type="entry name" value="Alanyl-tRNA_Editing_Enzymes"/>
</dbReference>
<dbReference type="Gene3D" id="2.40.30.130">
    <property type="match status" value="1"/>
</dbReference>
<dbReference type="InterPro" id="IPR012947">
    <property type="entry name" value="tRNA_SAD"/>
</dbReference>
<dbReference type="SUPFAM" id="SSF50447">
    <property type="entry name" value="Translation proteins"/>
    <property type="match status" value="1"/>
</dbReference>
<comment type="caution">
    <text evidence="5">The sequence shown here is derived from an EMBL/GenBank/DDBJ whole genome shotgun (WGS) entry which is preliminary data.</text>
</comment>
<dbReference type="SUPFAM" id="SSF55186">
    <property type="entry name" value="ThrRS/AlaRS common domain"/>
    <property type="match status" value="1"/>
</dbReference>
<sequence>MSAIVAEKGDGVTESIPATTERLYLTLDGNFIYRAQGRLIFIGGMEEGEGQEGREQKVDVVFDRSPFHPQGGGQPSDVGKVVCVGTGIELKVVKVSFSFETNVVTHHCEYGAGVTMSELAVGETWGLFVDEEKRNTFSKFHSAGHMVDRAMELCGYNMPATKGYHFLDSPYVEYKGKVEAPKREALIVQLNEKFKELIEEDIPTTICELTKEEAEEELNKVQANFFFSVFKDPTVRIVGICNFRCPCGGTHVRSSKDLEGFQVTGIKVKKGITRVKYDLAKE</sequence>
<comment type="similarity">
    <text evidence="3">Belongs to the class-II aminoacyl-tRNA synthetase family. Alax-L subfamily.</text>
</comment>
<gene>
    <name evidence="5" type="ORF">TrCOL_g12319</name>
</gene>
<evidence type="ECO:0000256" key="1">
    <source>
        <dbReference type="ARBA" id="ARBA00001947"/>
    </source>
</evidence>
<dbReference type="Pfam" id="PF07973">
    <property type="entry name" value="tRNA_SAD"/>
    <property type="match status" value="1"/>
</dbReference>
<evidence type="ECO:0000313" key="5">
    <source>
        <dbReference type="EMBL" id="GMI19524.1"/>
    </source>
</evidence>
<evidence type="ECO:0000259" key="4">
    <source>
        <dbReference type="SMART" id="SM00863"/>
    </source>
</evidence>
<dbReference type="GO" id="GO:0009507">
    <property type="term" value="C:chloroplast"/>
    <property type="evidence" value="ECO:0007669"/>
    <property type="project" value="UniProtKB-SubCell"/>
</dbReference>
<dbReference type="EMBL" id="BRYA01000496">
    <property type="protein sequence ID" value="GMI19524.1"/>
    <property type="molecule type" value="Genomic_DNA"/>
</dbReference>
<comment type="subcellular location">
    <subcellularLocation>
        <location evidence="2">Plastid</location>
        <location evidence="2">Chloroplast</location>
    </subcellularLocation>
</comment>
<evidence type="ECO:0000256" key="3">
    <source>
        <dbReference type="ARBA" id="ARBA00008429"/>
    </source>
</evidence>
<dbReference type="InterPro" id="IPR009000">
    <property type="entry name" value="Transl_B-barrel_sf"/>
</dbReference>
<dbReference type="PANTHER" id="PTHR43462:SF2">
    <property type="entry name" value="THREONYL AND ALANYL TRNA SYNTHETASE SECOND ADDITIONAL DOMAIN-CONTAINING PROTEIN"/>
    <property type="match status" value="1"/>
</dbReference>
<dbReference type="Proteomes" id="UP001165065">
    <property type="component" value="Unassembled WGS sequence"/>
</dbReference>
<dbReference type="GO" id="GO:0004812">
    <property type="term" value="F:aminoacyl-tRNA ligase activity"/>
    <property type="evidence" value="ECO:0007669"/>
    <property type="project" value="InterPro"/>
</dbReference>